<accession>A0A7Z9BN54</accession>
<protein>
    <submittedName>
        <fullName evidence="1">Uncharacterized protein</fullName>
    </submittedName>
</protein>
<keyword evidence="2" id="KW-1185">Reference proteome</keyword>
<evidence type="ECO:0000313" key="1">
    <source>
        <dbReference type="EMBL" id="VXD16122.1"/>
    </source>
</evidence>
<gene>
    <name evidence="1" type="ORF">PL8927_520037</name>
</gene>
<comment type="caution">
    <text evidence="1">The sequence shown here is derived from an EMBL/GenBank/DDBJ whole genome shotgun (WGS) entry which is preliminary data.</text>
</comment>
<organism evidence="1 2">
    <name type="scientific">Planktothrix serta PCC 8927</name>
    <dbReference type="NCBI Taxonomy" id="671068"/>
    <lineage>
        <taxon>Bacteria</taxon>
        <taxon>Bacillati</taxon>
        <taxon>Cyanobacteriota</taxon>
        <taxon>Cyanophyceae</taxon>
        <taxon>Oscillatoriophycideae</taxon>
        <taxon>Oscillatoriales</taxon>
        <taxon>Microcoleaceae</taxon>
        <taxon>Planktothrix</taxon>
    </lineage>
</organism>
<dbReference type="AlphaFoldDB" id="A0A7Z9BN54"/>
<name>A0A7Z9BN54_9CYAN</name>
<dbReference type="EMBL" id="CZCU02000127">
    <property type="protein sequence ID" value="VXD16122.1"/>
    <property type="molecule type" value="Genomic_DNA"/>
</dbReference>
<reference evidence="1" key="1">
    <citation type="submission" date="2019-10" db="EMBL/GenBank/DDBJ databases">
        <authorList>
            <consortium name="Genoscope - CEA"/>
            <person name="William W."/>
        </authorList>
    </citation>
    <scope>NUCLEOTIDE SEQUENCE [LARGE SCALE GENOMIC DNA]</scope>
    <source>
        <strain evidence="1">BBR_PRJEB10992</strain>
    </source>
</reference>
<evidence type="ECO:0000313" key="2">
    <source>
        <dbReference type="Proteomes" id="UP000184550"/>
    </source>
</evidence>
<dbReference type="Proteomes" id="UP000184550">
    <property type="component" value="Unassembled WGS sequence"/>
</dbReference>
<sequence length="49" mass="5600">MTCISIKSSIWRADNEQNFELIQSKSSPSKFELGMWGSILFSTGKLKQF</sequence>
<proteinExistence type="predicted"/>